<evidence type="ECO:0000259" key="5">
    <source>
        <dbReference type="Pfam" id="PF00150"/>
    </source>
</evidence>
<dbReference type="EC" id="3.2.1.4" evidence="6"/>
<dbReference type="RefSeq" id="WP_155121994.1">
    <property type="nucleotide sequence ID" value="NZ_AQWH01000003.1"/>
</dbReference>
<feature type="domain" description="Glycoside hydrolase family 5" evidence="5">
    <location>
        <begin position="48"/>
        <end position="322"/>
    </location>
</feature>
<dbReference type="InterPro" id="IPR018087">
    <property type="entry name" value="Glyco_hydro_5_CS"/>
</dbReference>
<evidence type="ECO:0000256" key="2">
    <source>
        <dbReference type="ARBA" id="ARBA00023295"/>
    </source>
</evidence>
<evidence type="ECO:0000256" key="3">
    <source>
        <dbReference type="RuleBase" id="RU361153"/>
    </source>
</evidence>
<dbReference type="SUPFAM" id="SSF51445">
    <property type="entry name" value="(Trans)glycosidases"/>
    <property type="match status" value="1"/>
</dbReference>
<keyword evidence="7" id="KW-1185">Reference proteome</keyword>
<accession>A0A1U9YVK3</accession>
<sequence length="365" mass="39715" precursor="true">MPSLKGFLPCPSASASLRKLFFTAAVSLTALSVSVQAGMAAACEMSLRGINVAGAEFGKPGDPYGEGYIYPTKETIDSLASDKFNAIRLPFLWERLQPQLNGILDDTELSRIQQTVDDAHANNMVVILDPHNYARYRGEVIGSPNVPVAAFADFWKRLGAVFANDEDVIFGLMNEPHDIEAADWLTAANAALKSIRDIGAGNLVLVPGTAWSGAHSWSQSFYGNSNASVMTGVQDPVDNFAFEVHQYADDDFSGKADNCNQIDGAVSAIQSFTSWLNANDYQGFLGEFGTTDQLSCLKGLKQMVDIIEQNPKAWIGWAYWASGEWWPKNSPMIIQPDLRNGGKAQLTTLQPVLNEPDTRLACNAH</sequence>
<dbReference type="PROSITE" id="PS00659">
    <property type="entry name" value="GLYCOSYL_HYDROL_F5"/>
    <property type="match status" value="1"/>
</dbReference>
<dbReference type="STRING" id="1122214.Mame_00070"/>
<keyword evidence="4" id="KW-0732">Signal</keyword>
<keyword evidence="2 3" id="KW-0326">Glycosidase</keyword>
<keyword evidence="1 3" id="KW-0378">Hydrolase</keyword>
<dbReference type="Proteomes" id="UP000191135">
    <property type="component" value="Chromosome"/>
</dbReference>
<feature type="signal peptide" evidence="4">
    <location>
        <begin position="1"/>
        <end position="37"/>
    </location>
</feature>
<dbReference type="CDD" id="cd00551">
    <property type="entry name" value="AmyAc_family"/>
    <property type="match status" value="1"/>
</dbReference>
<dbReference type="EMBL" id="CP020330">
    <property type="protein sequence ID" value="AQZ49454.1"/>
    <property type="molecule type" value="Genomic_DNA"/>
</dbReference>
<evidence type="ECO:0000313" key="7">
    <source>
        <dbReference type="Proteomes" id="UP000191135"/>
    </source>
</evidence>
<comment type="similarity">
    <text evidence="3">Belongs to the glycosyl hydrolase 5 (cellulase A) family.</text>
</comment>
<dbReference type="OrthoDB" id="6769681at2"/>
<dbReference type="Gene3D" id="3.20.20.80">
    <property type="entry name" value="Glycosidases"/>
    <property type="match status" value="1"/>
</dbReference>
<reference evidence="6 7" key="1">
    <citation type="submission" date="2017-03" db="EMBL/GenBank/DDBJ databases">
        <title>Foreign affairs: Plasmid Transfer between Roseobacters and Rhizobia.</title>
        <authorList>
            <person name="Bartling P."/>
            <person name="Bunk B."/>
            <person name="Overmann J."/>
            <person name="Brinkmann H."/>
            <person name="Petersen J."/>
        </authorList>
    </citation>
    <scope>NUCLEOTIDE SEQUENCE [LARGE SCALE GENOMIC DNA]</scope>
    <source>
        <strain evidence="6 7">MACL11</strain>
    </source>
</reference>
<evidence type="ECO:0000256" key="1">
    <source>
        <dbReference type="ARBA" id="ARBA00022801"/>
    </source>
</evidence>
<evidence type="ECO:0000313" key="6">
    <source>
        <dbReference type="EMBL" id="AQZ49454.1"/>
    </source>
</evidence>
<dbReference type="InterPro" id="IPR017853">
    <property type="entry name" value="GH"/>
</dbReference>
<gene>
    <name evidence="6" type="primary">egl</name>
    <name evidence="6" type="ORF">Mame_00070</name>
</gene>
<name>A0A1U9YVK3_9HYPH</name>
<protein>
    <submittedName>
        <fullName evidence="6">Endoglucanase</fullName>
        <ecNumber evidence="6">3.2.1.4</ecNumber>
    </submittedName>
</protein>
<dbReference type="AlphaFoldDB" id="A0A1U9YVK3"/>
<dbReference type="eggNOG" id="COG2730">
    <property type="taxonomic scope" value="Bacteria"/>
</dbReference>
<proteinExistence type="inferred from homology"/>
<dbReference type="Pfam" id="PF00150">
    <property type="entry name" value="Cellulase"/>
    <property type="match status" value="1"/>
</dbReference>
<dbReference type="GO" id="GO:0009251">
    <property type="term" value="P:glucan catabolic process"/>
    <property type="evidence" value="ECO:0007669"/>
    <property type="project" value="TreeGrafter"/>
</dbReference>
<dbReference type="KEGG" id="mmed:Mame_00070"/>
<dbReference type="GO" id="GO:0008810">
    <property type="term" value="F:cellulase activity"/>
    <property type="evidence" value="ECO:0007669"/>
    <property type="project" value="UniProtKB-EC"/>
</dbReference>
<dbReference type="PANTHER" id="PTHR34142:SF1">
    <property type="entry name" value="GLYCOSIDE HYDROLASE FAMILY 5 DOMAIN-CONTAINING PROTEIN"/>
    <property type="match status" value="1"/>
</dbReference>
<feature type="chain" id="PRO_5010740311" evidence="4">
    <location>
        <begin position="38"/>
        <end position="365"/>
    </location>
</feature>
<evidence type="ECO:0000256" key="4">
    <source>
        <dbReference type="SAM" id="SignalP"/>
    </source>
</evidence>
<dbReference type="InterPro" id="IPR001547">
    <property type="entry name" value="Glyco_hydro_5"/>
</dbReference>
<dbReference type="PANTHER" id="PTHR34142">
    <property type="entry name" value="ENDO-BETA-1,4-GLUCANASE A"/>
    <property type="match status" value="1"/>
</dbReference>
<organism evidence="6 7">
    <name type="scientific">Martelella mediterranea DSM 17316</name>
    <dbReference type="NCBI Taxonomy" id="1122214"/>
    <lineage>
        <taxon>Bacteria</taxon>
        <taxon>Pseudomonadati</taxon>
        <taxon>Pseudomonadota</taxon>
        <taxon>Alphaproteobacteria</taxon>
        <taxon>Hyphomicrobiales</taxon>
        <taxon>Aurantimonadaceae</taxon>
        <taxon>Martelella</taxon>
    </lineage>
</organism>